<dbReference type="Gene3D" id="3.30.420.10">
    <property type="entry name" value="Ribonuclease H-like superfamily/Ribonuclease H"/>
    <property type="match status" value="1"/>
</dbReference>
<dbReference type="EMBL" id="LKAM01000001">
    <property type="protein sequence ID" value="KUM50163.1"/>
    <property type="molecule type" value="Genomic_DNA"/>
</dbReference>
<protein>
    <recommendedName>
        <fullName evidence="1">RNase H type-1 domain-containing protein</fullName>
    </recommendedName>
</protein>
<dbReference type="GO" id="GO:0004523">
    <property type="term" value="F:RNA-DNA hybrid ribonuclease activity"/>
    <property type="evidence" value="ECO:0007669"/>
    <property type="project" value="InterPro"/>
</dbReference>
<keyword evidence="2" id="KW-0496">Mitochondrion</keyword>
<accession>A0A117NIL6</accession>
<geneLocation type="mitochondrion" evidence="2"/>
<dbReference type="InterPro" id="IPR036397">
    <property type="entry name" value="RNaseH_sf"/>
</dbReference>
<dbReference type="PANTHER" id="PTHR47723:SF19">
    <property type="entry name" value="POLYNUCLEOTIDYL TRANSFERASE, RIBONUCLEASE H-LIKE SUPERFAMILY PROTEIN"/>
    <property type="match status" value="1"/>
</dbReference>
<dbReference type="GO" id="GO:0003676">
    <property type="term" value="F:nucleic acid binding"/>
    <property type="evidence" value="ECO:0007669"/>
    <property type="project" value="InterPro"/>
</dbReference>
<dbReference type="InterPro" id="IPR053151">
    <property type="entry name" value="RNase_H-like"/>
</dbReference>
<name>A0A117NIL6_PICGL</name>
<comment type="caution">
    <text evidence="2">The sequence shown here is derived from an EMBL/GenBank/DDBJ whole genome shotgun (WGS) entry which is preliminary data.</text>
</comment>
<sequence>MALKLSLILAAERGVSRLQVFGDSLLVRNWMNGRNQLENLLLQPVLDELLAIKSSLTEVTLKHIYRERNRLADELSKGGF</sequence>
<proteinExistence type="predicted"/>
<dbReference type="PANTHER" id="PTHR47723">
    <property type="entry name" value="OS05G0353850 PROTEIN"/>
    <property type="match status" value="1"/>
</dbReference>
<dbReference type="InterPro" id="IPR002156">
    <property type="entry name" value="RNaseH_domain"/>
</dbReference>
<gene>
    <name evidence="2" type="ORF">ABT39_MTgene6</name>
</gene>
<dbReference type="InterPro" id="IPR012337">
    <property type="entry name" value="RNaseH-like_sf"/>
</dbReference>
<feature type="domain" description="RNase H type-1" evidence="1">
    <location>
        <begin position="2"/>
        <end position="77"/>
    </location>
</feature>
<reference evidence="2" key="1">
    <citation type="journal article" date="2015" name="Genome Biol. Evol.">
        <title>Organellar Genomes of White Spruce (Picea glauca): Assembly and Annotation.</title>
        <authorList>
            <person name="Jackman S.D."/>
            <person name="Warren R.L."/>
            <person name="Gibb E.A."/>
            <person name="Vandervalk B.P."/>
            <person name="Mohamadi H."/>
            <person name="Chu J."/>
            <person name="Raymond A."/>
            <person name="Pleasance S."/>
            <person name="Coope R."/>
            <person name="Wildung M.R."/>
            <person name="Ritland C.E."/>
            <person name="Bousquet J."/>
            <person name="Jones S.J."/>
            <person name="Bohlmann J."/>
            <person name="Birol I."/>
        </authorList>
    </citation>
    <scope>NUCLEOTIDE SEQUENCE [LARGE SCALE GENOMIC DNA]</scope>
    <source>
        <tissue evidence="2">Flushing bud</tissue>
    </source>
</reference>
<organism evidence="2">
    <name type="scientific">Picea glauca</name>
    <name type="common">White spruce</name>
    <name type="synonym">Pinus glauca</name>
    <dbReference type="NCBI Taxonomy" id="3330"/>
    <lineage>
        <taxon>Eukaryota</taxon>
        <taxon>Viridiplantae</taxon>
        <taxon>Streptophyta</taxon>
        <taxon>Embryophyta</taxon>
        <taxon>Tracheophyta</taxon>
        <taxon>Spermatophyta</taxon>
        <taxon>Pinopsida</taxon>
        <taxon>Pinidae</taxon>
        <taxon>Conifers I</taxon>
        <taxon>Pinales</taxon>
        <taxon>Pinaceae</taxon>
        <taxon>Picea</taxon>
    </lineage>
</organism>
<dbReference type="AlphaFoldDB" id="A0A117NIL6"/>
<dbReference type="SUPFAM" id="SSF53098">
    <property type="entry name" value="Ribonuclease H-like"/>
    <property type="match status" value="1"/>
</dbReference>
<dbReference type="Pfam" id="PF13456">
    <property type="entry name" value="RVT_3"/>
    <property type="match status" value="1"/>
</dbReference>
<evidence type="ECO:0000259" key="1">
    <source>
        <dbReference type="Pfam" id="PF13456"/>
    </source>
</evidence>
<evidence type="ECO:0000313" key="2">
    <source>
        <dbReference type="EMBL" id="KUM50163.1"/>
    </source>
</evidence>